<dbReference type="EMBL" id="JBANCF010000002">
    <property type="protein sequence ID" value="MEM0572502.1"/>
    <property type="molecule type" value="Genomic_DNA"/>
</dbReference>
<protein>
    <submittedName>
        <fullName evidence="2">Tetratricopeptide repeat protein</fullName>
    </submittedName>
</protein>
<dbReference type="Pfam" id="PF13174">
    <property type="entry name" value="TPR_6"/>
    <property type="match status" value="1"/>
</dbReference>
<keyword evidence="1" id="KW-0802">TPR repeat</keyword>
<dbReference type="PANTHER" id="PTHR12558">
    <property type="entry name" value="CELL DIVISION CYCLE 16,23,27"/>
    <property type="match status" value="1"/>
</dbReference>
<evidence type="ECO:0000313" key="5">
    <source>
        <dbReference type="Proteomes" id="UP001390963"/>
    </source>
</evidence>
<dbReference type="SMART" id="SM00028">
    <property type="entry name" value="TPR"/>
    <property type="match status" value="4"/>
</dbReference>
<comment type="caution">
    <text evidence="2">The sequence shown here is derived from an EMBL/GenBank/DDBJ whole genome shotgun (WGS) entry which is preliminary data.</text>
</comment>
<dbReference type="InterPro" id="IPR019734">
    <property type="entry name" value="TPR_rpt"/>
</dbReference>
<proteinExistence type="predicted"/>
<dbReference type="Gene3D" id="1.25.40.10">
    <property type="entry name" value="Tetratricopeptide repeat domain"/>
    <property type="match status" value="3"/>
</dbReference>
<keyword evidence="5" id="KW-1185">Reference proteome</keyword>
<dbReference type="PROSITE" id="PS50005">
    <property type="entry name" value="TPR"/>
    <property type="match status" value="1"/>
</dbReference>
<name>A0AB35YQS6_9FLAO</name>
<dbReference type="EMBL" id="JAZBJM010000002">
    <property type="protein sequence ID" value="MEM0517691.1"/>
    <property type="molecule type" value="Genomic_DNA"/>
</dbReference>
<dbReference type="RefSeq" id="WP_342686895.1">
    <property type="nucleotide sequence ID" value="NZ_JAZBJM010000002.1"/>
</dbReference>
<dbReference type="InterPro" id="IPR011990">
    <property type="entry name" value="TPR-like_helical_dom_sf"/>
</dbReference>
<evidence type="ECO:0000313" key="3">
    <source>
        <dbReference type="EMBL" id="MEM0572502.1"/>
    </source>
</evidence>
<dbReference type="Proteomes" id="UP001390963">
    <property type="component" value="Unassembled WGS sequence"/>
</dbReference>
<dbReference type="SUPFAM" id="SSF48452">
    <property type="entry name" value="TPR-like"/>
    <property type="match status" value="2"/>
</dbReference>
<feature type="repeat" description="TPR" evidence="1">
    <location>
        <begin position="114"/>
        <end position="147"/>
    </location>
</feature>
<sequence>MHTYFIRGFVFDNFYKLPLAIGLFTYIYGMRRILCIVLIFTATASFSQSDALAKNYFEQGEFEKSLRIYEKLNKENPYRLDYFMGVVQSNQQLENFTEAEQLIKEKLGSGRNFPQLFVELGHNYTLQNKTELATLSYNKAIEIIDENPNFSYIIGNTFQKYSLLDEAVTAYEKAMALSDKLDFNMQLAQIYGEQGKLEKMFDSYLGLVEKNNSYKGNAQRYFSLYTTEDPNNEANLLLKKILLQRLQQNPDVLYNQLLSWLFIQQKEYKKAFTQEKAIYKRLGDNLSGITNLAYIAIADEDYEAGREIVNYIIENSFTPQSKLQGNQILMKMEVKTATAKQYPEVANKFKNLLDEFGRNRETYSLQVDYNQFLAFQANNKELAIENLKSLAKQNLTPYQEAHVKMALADILVFDEKFNEALIYYSQIQKKVQNDVLAQEARFKVARTSYFKGDFEWAQVQLDVLKKSTSQLIANDAMELSLLIRDNSLEDSTQTALKKYARADLLAFQDRNTEAIAVLDDILTNHKGEKIEDEALYKQGLVYEKLHEYTKAESNYLKITEFYSDDILADNAHYRLAQIYEEKLNQPQKAKAQYEAIIFNYADSIYFVEARKKYRSLRGDAIN</sequence>
<reference evidence="2 5" key="1">
    <citation type="submission" date="2024-01" db="EMBL/GenBank/DDBJ databases">
        <title>Aequorivita flavus sp. nov., isolated from deep-sea sediment.</title>
        <authorList>
            <person name="Chen X."/>
        </authorList>
    </citation>
    <scope>NUCLEOTIDE SEQUENCE</scope>
    <source>
        <strain evidence="2">MCCC 1A16923</strain>
        <strain evidence="3 5">MCCC 1A16935</strain>
    </source>
</reference>
<organism evidence="2 4">
    <name type="scientific">Aequorivita flava</name>
    <dbReference type="NCBI Taxonomy" id="3114371"/>
    <lineage>
        <taxon>Bacteria</taxon>
        <taxon>Pseudomonadati</taxon>
        <taxon>Bacteroidota</taxon>
        <taxon>Flavobacteriia</taxon>
        <taxon>Flavobacteriales</taxon>
        <taxon>Flavobacteriaceae</taxon>
        <taxon>Aequorivita</taxon>
    </lineage>
</organism>
<gene>
    <name evidence="3" type="ORF">VZD24_03150</name>
    <name evidence="2" type="ORF">VZD85_04955</name>
</gene>
<evidence type="ECO:0000313" key="4">
    <source>
        <dbReference type="Proteomes" id="UP001388259"/>
    </source>
</evidence>
<evidence type="ECO:0000256" key="1">
    <source>
        <dbReference type="PROSITE-ProRule" id="PRU00339"/>
    </source>
</evidence>
<dbReference type="PANTHER" id="PTHR12558:SF13">
    <property type="entry name" value="CELL DIVISION CYCLE PROTEIN 27 HOMOLOG"/>
    <property type="match status" value="1"/>
</dbReference>
<dbReference type="Proteomes" id="UP001388259">
    <property type="component" value="Unassembled WGS sequence"/>
</dbReference>
<dbReference type="AlphaFoldDB" id="A0AB35YQS6"/>
<evidence type="ECO:0000313" key="2">
    <source>
        <dbReference type="EMBL" id="MEM0517691.1"/>
    </source>
</evidence>
<accession>A0AB35YQS6</accession>